<dbReference type="EMBL" id="ADLW01000016">
    <property type="protein sequence ID" value="EGK05239.1"/>
    <property type="molecule type" value="Genomic_DNA"/>
</dbReference>
<proteinExistence type="inferred from homology"/>
<sequence length="125" mass="13341">MSSNENYGENIPDQALMISVISEHSVIHGSIDNAKAIRIEGMIIGDIRQADTVLVGETGRIQGNVTTKKLIVFGHIEGDILASESVSIRSSGQITGKLMTHSLNLDHGAIYDGEIIMGPSSPENI</sequence>
<dbReference type="Proteomes" id="UP000006420">
    <property type="component" value="Unassembled WGS sequence"/>
</dbReference>
<comment type="similarity">
    <text evidence="1">Belongs to the bactofilin family.</text>
</comment>
<dbReference type="OrthoDB" id="5432602at2"/>
<dbReference type="eggNOG" id="COG1664">
    <property type="taxonomic scope" value="Bacteria"/>
</dbReference>
<accession>F8X3V0</accession>
<dbReference type="GeneID" id="78083521"/>
<dbReference type="Pfam" id="PF04519">
    <property type="entry name" value="Bactofilin"/>
    <property type="match status" value="1"/>
</dbReference>
<dbReference type="PANTHER" id="PTHR35024">
    <property type="entry name" value="HYPOTHETICAL CYTOSOLIC PROTEIN"/>
    <property type="match status" value="1"/>
</dbReference>
<dbReference type="RefSeq" id="WP_006844273.1">
    <property type="nucleotide sequence ID" value="NZ_AQWJ01000008.1"/>
</dbReference>
<evidence type="ECO:0000313" key="2">
    <source>
        <dbReference type="EMBL" id="EGK05239.1"/>
    </source>
</evidence>
<gene>
    <name evidence="2" type="ORF">HMPREF9456_02909</name>
</gene>
<dbReference type="AlphaFoldDB" id="F8X3V0"/>
<reference evidence="2 3" key="1">
    <citation type="submission" date="2011-04" db="EMBL/GenBank/DDBJ databases">
        <title>The Genome Sequence of Dysgonomonas mossii DSM 22836.</title>
        <authorList>
            <consortium name="The Broad Institute Genome Sequencing Platform"/>
            <person name="Earl A."/>
            <person name="Ward D."/>
            <person name="Feldgarden M."/>
            <person name="Gevers D."/>
            <person name="Pudlo N."/>
            <person name="Martens E."/>
            <person name="Allen-Vercoe E."/>
            <person name="Young S.K."/>
            <person name="Zeng Q."/>
            <person name="Gargeya S."/>
            <person name="Fitzgerald M."/>
            <person name="Haas B."/>
            <person name="Abouelleil A."/>
            <person name="Alvarado L."/>
            <person name="Arachchi H.M."/>
            <person name="Berlin A."/>
            <person name="Brown A."/>
            <person name="Chapman S.B."/>
            <person name="Chen Z."/>
            <person name="Dunbar C."/>
            <person name="Freedman E."/>
            <person name="Gearin G."/>
            <person name="Gellesch M."/>
            <person name="Goldberg J."/>
            <person name="Griggs A."/>
            <person name="Gujja S."/>
            <person name="Heiman D."/>
            <person name="Howarth C."/>
            <person name="Larson L."/>
            <person name="Lui A."/>
            <person name="MacDonald P.J.P."/>
            <person name="Mehta T."/>
            <person name="Montmayeur A."/>
            <person name="Murphy C."/>
            <person name="Neiman D."/>
            <person name="Pearson M."/>
            <person name="Priest M."/>
            <person name="Roberts A."/>
            <person name="Saif S."/>
            <person name="Shea T."/>
            <person name="Shenoy N."/>
            <person name="Sisk P."/>
            <person name="Stolte C."/>
            <person name="Sykes S."/>
            <person name="Yandava C."/>
            <person name="Wortman J."/>
            <person name="Nusbaum C."/>
            <person name="Birren B."/>
        </authorList>
    </citation>
    <scope>NUCLEOTIDE SEQUENCE [LARGE SCALE GENOMIC DNA]</scope>
    <source>
        <strain evidence="2 3">DSM 22836</strain>
    </source>
</reference>
<comment type="caution">
    <text evidence="2">The sequence shown here is derived from an EMBL/GenBank/DDBJ whole genome shotgun (WGS) entry which is preliminary data.</text>
</comment>
<organism evidence="2 3">
    <name type="scientific">Dysgonomonas mossii DSM 22836</name>
    <dbReference type="NCBI Taxonomy" id="742767"/>
    <lineage>
        <taxon>Bacteria</taxon>
        <taxon>Pseudomonadati</taxon>
        <taxon>Bacteroidota</taxon>
        <taxon>Bacteroidia</taxon>
        <taxon>Bacteroidales</taxon>
        <taxon>Dysgonomonadaceae</taxon>
        <taxon>Dysgonomonas</taxon>
    </lineage>
</organism>
<evidence type="ECO:0000256" key="1">
    <source>
        <dbReference type="ARBA" id="ARBA00044755"/>
    </source>
</evidence>
<dbReference type="HOGENOM" id="CLU_072799_6_7_10"/>
<evidence type="ECO:0000313" key="3">
    <source>
        <dbReference type="Proteomes" id="UP000006420"/>
    </source>
</evidence>
<name>F8X3V0_9BACT</name>
<evidence type="ECO:0008006" key="4">
    <source>
        <dbReference type="Google" id="ProtNLM"/>
    </source>
</evidence>
<keyword evidence="3" id="KW-1185">Reference proteome</keyword>
<dbReference type="STRING" id="742767.HMPREF9456_02909"/>
<dbReference type="PANTHER" id="PTHR35024:SF4">
    <property type="entry name" value="POLYMER-FORMING CYTOSKELETAL PROTEIN"/>
    <property type="match status" value="1"/>
</dbReference>
<dbReference type="InterPro" id="IPR007607">
    <property type="entry name" value="BacA/B"/>
</dbReference>
<protein>
    <recommendedName>
        <fullName evidence="4">Cell shape determination protein CcmA</fullName>
    </recommendedName>
</protein>